<protein>
    <submittedName>
        <fullName evidence="2">Aminoglycoside phosphotransferase</fullName>
    </submittedName>
</protein>
<evidence type="ECO:0000259" key="1">
    <source>
        <dbReference type="Pfam" id="PF01636"/>
    </source>
</evidence>
<dbReference type="GO" id="GO:0016740">
    <property type="term" value="F:transferase activity"/>
    <property type="evidence" value="ECO:0007669"/>
    <property type="project" value="UniProtKB-KW"/>
</dbReference>
<sequence>MSTLAPPPPGAPAPAVLAAVAPQGPDVAGHRPVAPDARPGVVADPLPLPRAGWGAADALAALEEARLVLPVAPDEPEVVSVLTTVVLRLGDDAVKVYPPGTDAAHLGAVATALDGSRRGLLPRQAPVVTSSGVVVVSPWLADARPARWPRIGRALRRFHDDHTDADVPAWVPLRRLDGLLDALPDDAAAVLLDARAALLDAVASAGTELGTGAVHGDVSPGNVLRSRGRTWLVDLDFVARGPLEYDLTSAARRFDAGELDDVTYLRFCRAYGHDVRGWAGRPVLDAVAELGGVLFRLWDDRQRGVGSPWLGAAVGRWRTPL</sequence>
<reference evidence="2 3" key="1">
    <citation type="submission" date="2011-04" db="EMBL/GenBank/DDBJ databases">
        <title>Complete sequence of Cellulomonas fimi ATCC 484.</title>
        <authorList>
            <consortium name="US DOE Joint Genome Institute"/>
            <person name="Lucas S."/>
            <person name="Han J."/>
            <person name="Lapidus A."/>
            <person name="Cheng J.-F."/>
            <person name="Goodwin L."/>
            <person name="Pitluck S."/>
            <person name="Peters L."/>
            <person name="Chertkov O."/>
            <person name="Detter J.C."/>
            <person name="Han C."/>
            <person name="Tapia R."/>
            <person name="Land M."/>
            <person name="Hauser L."/>
            <person name="Kyrpides N."/>
            <person name="Ivanova N."/>
            <person name="Ovchinnikova G."/>
            <person name="Pagani I."/>
            <person name="Mead D."/>
            <person name="Brumm P."/>
            <person name="Woyke T."/>
        </authorList>
    </citation>
    <scope>NUCLEOTIDE SEQUENCE [LARGE SCALE GENOMIC DNA]</scope>
    <source>
        <strain evidence="3">ATCC 484 / DSM 20113 / JCM 1341 / NBRC 15513 / NCIMB 8980 / NCTC 7547</strain>
    </source>
</reference>
<evidence type="ECO:0000313" key="3">
    <source>
        <dbReference type="Proteomes" id="UP000008460"/>
    </source>
</evidence>
<dbReference type="InterPro" id="IPR002575">
    <property type="entry name" value="Aminoglycoside_PTrfase"/>
</dbReference>
<dbReference type="RefSeq" id="WP_013769980.1">
    <property type="nucleotide sequence ID" value="NC_015514.1"/>
</dbReference>
<name>F4H029_CELFA</name>
<keyword evidence="3" id="KW-1185">Reference proteome</keyword>
<keyword evidence="2" id="KW-0808">Transferase</keyword>
<dbReference type="EMBL" id="CP002666">
    <property type="protein sequence ID" value="AEE44951.1"/>
    <property type="molecule type" value="Genomic_DNA"/>
</dbReference>
<dbReference type="eggNOG" id="COG0510">
    <property type="taxonomic scope" value="Bacteria"/>
</dbReference>
<dbReference type="Proteomes" id="UP000008460">
    <property type="component" value="Chromosome"/>
</dbReference>
<accession>F4H029</accession>
<dbReference type="HOGENOM" id="CLU_865192_0_0_11"/>
<dbReference type="InterPro" id="IPR011009">
    <property type="entry name" value="Kinase-like_dom_sf"/>
</dbReference>
<evidence type="ECO:0000313" key="2">
    <source>
        <dbReference type="EMBL" id="AEE44951.1"/>
    </source>
</evidence>
<dbReference type="Pfam" id="PF01636">
    <property type="entry name" value="APH"/>
    <property type="match status" value="1"/>
</dbReference>
<feature type="domain" description="Aminoglycoside phosphotransferase" evidence="1">
    <location>
        <begin position="124"/>
        <end position="279"/>
    </location>
</feature>
<dbReference type="Gene3D" id="3.90.1200.10">
    <property type="match status" value="1"/>
</dbReference>
<organism evidence="2 3">
    <name type="scientific">Cellulomonas fimi (strain ATCC 484 / DSM 20113 / JCM 1341 / CCUG 24087 / LMG 16345 / NBRC 15513 / NCIMB 8980 / NCTC 7547 / NRS-133)</name>
    <dbReference type="NCBI Taxonomy" id="590998"/>
    <lineage>
        <taxon>Bacteria</taxon>
        <taxon>Bacillati</taxon>
        <taxon>Actinomycetota</taxon>
        <taxon>Actinomycetes</taxon>
        <taxon>Micrococcales</taxon>
        <taxon>Cellulomonadaceae</taxon>
        <taxon>Cellulomonas</taxon>
    </lineage>
</organism>
<dbReference type="SUPFAM" id="SSF56112">
    <property type="entry name" value="Protein kinase-like (PK-like)"/>
    <property type="match status" value="1"/>
</dbReference>
<dbReference type="AlphaFoldDB" id="F4H029"/>
<dbReference type="STRING" id="590998.Celf_0811"/>
<gene>
    <name evidence="2" type="ordered locus">Celf_0811</name>
</gene>
<dbReference type="KEGG" id="cfi:Celf_0811"/>
<proteinExistence type="predicted"/>